<dbReference type="RefSeq" id="WP_358355060.1">
    <property type="nucleotide sequence ID" value="NZ_JBEZFP010000041.1"/>
</dbReference>
<accession>A0ABV3DI45</accession>
<gene>
    <name evidence="1" type="ORF">AB0C36_17815</name>
</gene>
<proteinExistence type="predicted"/>
<evidence type="ECO:0000313" key="2">
    <source>
        <dbReference type="Proteomes" id="UP001551482"/>
    </source>
</evidence>
<reference evidence="1 2" key="1">
    <citation type="submission" date="2024-06" db="EMBL/GenBank/DDBJ databases">
        <title>The Natural Products Discovery Center: Release of the First 8490 Sequenced Strains for Exploring Actinobacteria Biosynthetic Diversity.</title>
        <authorList>
            <person name="Kalkreuter E."/>
            <person name="Kautsar S.A."/>
            <person name="Yang D."/>
            <person name="Bader C.D."/>
            <person name="Teijaro C.N."/>
            <person name="Fluegel L."/>
            <person name="Davis C.M."/>
            <person name="Simpson J.R."/>
            <person name="Lauterbach L."/>
            <person name="Steele A.D."/>
            <person name="Gui C."/>
            <person name="Meng S."/>
            <person name="Li G."/>
            <person name="Viehrig K."/>
            <person name="Ye F."/>
            <person name="Su P."/>
            <person name="Kiefer A.F."/>
            <person name="Nichols A."/>
            <person name="Cepeda A.J."/>
            <person name="Yan W."/>
            <person name="Fan B."/>
            <person name="Jiang Y."/>
            <person name="Adhikari A."/>
            <person name="Zheng C.-J."/>
            <person name="Schuster L."/>
            <person name="Cowan T.M."/>
            <person name="Smanski M.J."/>
            <person name="Chevrette M.G."/>
            <person name="De Carvalho L.P.S."/>
            <person name="Shen B."/>
        </authorList>
    </citation>
    <scope>NUCLEOTIDE SEQUENCE [LARGE SCALE GENOMIC DNA]</scope>
    <source>
        <strain evidence="1 2">NPDC048946</strain>
    </source>
</reference>
<evidence type="ECO:0000313" key="1">
    <source>
        <dbReference type="EMBL" id="MEU8135366.1"/>
    </source>
</evidence>
<dbReference type="Proteomes" id="UP001551482">
    <property type="component" value="Unassembled WGS sequence"/>
</dbReference>
<keyword evidence="2" id="KW-1185">Reference proteome</keyword>
<comment type="caution">
    <text evidence="1">The sequence shown here is derived from an EMBL/GenBank/DDBJ whole genome shotgun (WGS) entry which is preliminary data.</text>
</comment>
<sequence>MGGGESGTWDALARFEFGAGLLHVRSDLPSATDGSFTPWSDRYHGLVLRVPGVRRVRRFELVGAFASGEPGVSGASGASRASALSDVPAADDAADLPEPARFLTLYDLKHPDVLDTPEFQGLTAIGSTAPLELTAELDGIRLVCRERRRWPAVSVARLFPAGEKLLHLAVRGDDRAVARWLDSDAVPALLPSVGAVGVRWFDAGAGRHVVLCELQGPIWPLPPTVTHDLGPAVWSAYRQDYVRDAPGE</sequence>
<dbReference type="EMBL" id="JBEZFP010000041">
    <property type="protein sequence ID" value="MEU8135366.1"/>
    <property type="molecule type" value="Genomic_DNA"/>
</dbReference>
<name>A0ABV3DI45_9ACTN</name>
<organism evidence="1 2">
    <name type="scientific">Streptodolium elevatio</name>
    <dbReference type="NCBI Taxonomy" id="3157996"/>
    <lineage>
        <taxon>Bacteria</taxon>
        <taxon>Bacillati</taxon>
        <taxon>Actinomycetota</taxon>
        <taxon>Actinomycetes</taxon>
        <taxon>Kitasatosporales</taxon>
        <taxon>Streptomycetaceae</taxon>
        <taxon>Streptodolium</taxon>
    </lineage>
</organism>
<protein>
    <submittedName>
        <fullName evidence="1">Uncharacterized protein</fullName>
    </submittedName>
</protein>